<evidence type="ECO:0000259" key="4">
    <source>
        <dbReference type="PROSITE" id="PS50837"/>
    </source>
</evidence>
<proteinExistence type="predicted"/>
<dbReference type="InterPro" id="IPR001680">
    <property type="entry name" value="WD40_rpt"/>
</dbReference>
<dbReference type="PANTHER" id="PTHR19848:SF8">
    <property type="entry name" value="F-BOX AND WD REPEAT DOMAIN CONTAINING 7"/>
    <property type="match status" value="1"/>
</dbReference>
<dbReference type="CDD" id="cd00200">
    <property type="entry name" value="WD40"/>
    <property type="match status" value="2"/>
</dbReference>
<dbReference type="SUPFAM" id="SSF52540">
    <property type="entry name" value="P-loop containing nucleoside triphosphate hydrolases"/>
    <property type="match status" value="1"/>
</dbReference>
<dbReference type="PRINTS" id="PR00320">
    <property type="entry name" value="GPROTEINBRPT"/>
</dbReference>
<dbReference type="FunFam" id="2.130.10.10:FF:000228">
    <property type="entry name" value="COMPASS-like H3K4 histone methylase component WDR5A"/>
    <property type="match status" value="1"/>
</dbReference>
<gene>
    <name evidence="5" type="ORF">FHETE_3799</name>
</gene>
<dbReference type="PANTHER" id="PTHR19848">
    <property type="entry name" value="WD40 REPEAT PROTEIN"/>
    <property type="match status" value="1"/>
</dbReference>
<reference evidence="5 6" key="1">
    <citation type="submission" date="2020-05" db="EMBL/GenBank/DDBJ databases">
        <title>Identification and distribution of gene clusters putatively required for synthesis of sphingolipid metabolism inhibitors in phylogenetically diverse species of the filamentous fungus Fusarium.</title>
        <authorList>
            <person name="Kim H.-S."/>
            <person name="Busman M."/>
            <person name="Brown D.W."/>
            <person name="Divon H."/>
            <person name="Uhlig S."/>
            <person name="Proctor R.H."/>
        </authorList>
    </citation>
    <scope>NUCLEOTIDE SEQUENCE [LARGE SCALE GENOMIC DNA]</scope>
    <source>
        <strain evidence="5 6">NRRL 20693</strain>
    </source>
</reference>
<dbReference type="InterPro" id="IPR020472">
    <property type="entry name" value="WD40_PAC1"/>
</dbReference>
<dbReference type="PROSITE" id="PS50294">
    <property type="entry name" value="WD_REPEATS_REGION"/>
    <property type="match status" value="12"/>
</dbReference>
<keyword evidence="6" id="KW-1185">Reference proteome</keyword>
<feature type="repeat" description="WD" evidence="3">
    <location>
        <begin position="1171"/>
        <end position="1202"/>
    </location>
</feature>
<sequence>MRLLRRLPDGTIRLTLDLPEDKLPKYAILSHTWLTGGYEEVLFDDMNGGKPEIKSASWRKILFCAEQAYKDGLEYFWIDTCCINKQSSAEIQEAMTSMFSWYRNATKCYAYLSDLFIAEPIDTNTRAPSWESDFRRSRWFTRGWTLQELLAPLSVEFFSANGIKLGDKKSLERYIQETTSIPREALQGEPLSKFTVAERFTWTENRQKTRKEDNAYCLLGIFNIFMPLIYGEGDHAFTRLREEIDKKHAENAKLEEILSTIPIASEAAFNSLNNQHEPTCLSHTRSELLQDIAEWASSTDDKCIFWLNGIAGTGKSTIARTVARSFYDRGILGASFFFSRGGGDLGNANRLVTTLARQLASKVPSARHYICDAISQQTDIAEHSLRDQWEHLIIKPLSKLSCSACPPTVVIILDALDECDSEKDIRVILRVLATAKSVSNMRLRILITSRPEIPIRHGFATIPEVERQVFVLHEISPDVVDRDLSLYFRDSFSVIREERGYSDDWPDGGTIKRLVDNSCGLFIWASTACRFIREGRRLASKRITTLLNGHRSGAGPEQQLDQIYTSVLQDSIQQDYNEKERVEIYEILREVLGSIVILSSPLSMQSLANLLSMPLRDVQDTLADLHTIFNIPRQPSRPVRLHHPTFRDFLLDKTRCRNPDLWVDEREAHKTLADSCIALMSKKLKTNICSLGSPGTLVKDVNPGHVQRCISPELQYACTYWAQHYQKSGARLTDGDRVHRFLEEHLFHWLEAINLIGKSSEMTTITRLYHSLLVPAENKRQMAFIEDARRLIFKFQSILKQSPLQIYCAALIFIQSNNSLKQHFKNQLYPWITDLKIAEADVPKAKDELFYVNDLVFTPDNSQVASGSVTHIARLWDVSSSAALRRYEGAEDRISSVAISPDGKTIAAGSDDFTVLVWDLDTGSMRYRLPAHTRWVNSVVFSPDGKLLASGSMDETLAIWDADTGRPMARFNNQSSCVNDAAFSPDGTMLATASFDQVVRIWDIKSGEITIILDGHSDCVNSAKFSPDSKQIVSGSDDMTIRLWDTTTGTGTLTLKGHSMRVRSVAFSVDASLIVSGSDDKSVKVWDAVSGSLLQTLTSHTSGINAVAFSPNGKILASCSFDDEVRLWDTRTWKSTGKLEDFSNDSDDRSSSGEMMDSIHFEPLSMVSKDLKGHSKKITALVVSPNGQLLVSGSEDGTIKLWLIEGVQVQSTELHSSSISDLAFSPDNHLVASATTGGAVGLWDTATGEAILLAGHTGKVTQVLFSPNGSYLASCSVDKTICVWIAATGQFWGSLNGHSDIVTSMVFSPNSRFIASASADETVRLWYLASNTIFAELTGHGDIVNAVVYSADGEQILSCSDDHTIRLWNKEGRFNGMIRYGTVQFKSVGFSPDNRIIVSSSDDQTIRLWDTESKSSQGSYEAHVPIDTVSFSHNGQNIKTDRGVVPLDYFSSSFPSLALNRPYSLFITKEWLRRDKKNAIFIPEEYQPSVIATQGKEMILGHSSGRISFIQF</sequence>
<protein>
    <submittedName>
        <fullName evidence="5">Vegetative incompatibility het-E-1</fullName>
    </submittedName>
</protein>
<feature type="repeat" description="WD" evidence="3">
    <location>
        <begin position="929"/>
        <end position="970"/>
    </location>
</feature>
<feature type="repeat" description="WD" evidence="3">
    <location>
        <begin position="1337"/>
        <end position="1369"/>
    </location>
</feature>
<feature type="repeat" description="WD" evidence="3">
    <location>
        <begin position="971"/>
        <end position="1012"/>
    </location>
</feature>
<evidence type="ECO:0000313" key="6">
    <source>
        <dbReference type="Proteomes" id="UP000567885"/>
    </source>
</evidence>
<organism evidence="5 6">
    <name type="scientific">Fusarium heterosporum</name>
    <dbReference type="NCBI Taxonomy" id="42747"/>
    <lineage>
        <taxon>Eukaryota</taxon>
        <taxon>Fungi</taxon>
        <taxon>Dikarya</taxon>
        <taxon>Ascomycota</taxon>
        <taxon>Pezizomycotina</taxon>
        <taxon>Sordariomycetes</taxon>
        <taxon>Hypocreomycetidae</taxon>
        <taxon>Hypocreales</taxon>
        <taxon>Nectriaceae</taxon>
        <taxon>Fusarium</taxon>
        <taxon>Fusarium heterosporum species complex</taxon>
    </lineage>
</organism>
<dbReference type="InterPro" id="IPR015943">
    <property type="entry name" value="WD40/YVTN_repeat-like_dom_sf"/>
</dbReference>
<evidence type="ECO:0000313" key="5">
    <source>
        <dbReference type="EMBL" id="KAF5672301.1"/>
    </source>
</evidence>
<dbReference type="InterPro" id="IPR036322">
    <property type="entry name" value="WD40_repeat_dom_sf"/>
</dbReference>
<dbReference type="OrthoDB" id="538223at2759"/>
<evidence type="ECO:0000256" key="1">
    <source>
        <dbReference type="ARBA" id="ARBA00022574"/>
    </source>
</evidence>
<dbReference type="SUPFAM" id="SSF50978">
    <property type="entry name" value="WD40 repeat-like"/>
    <property type="match status" value="2"/>
</dbReference>
<dbReference type="InterPro" id="IPR019775">
    <property type="entry name" value="WD40_repeat_CS"/>
</dbReference>
<feature type="domain" description="NACHT" evidence="4">
    <location>
        <begin position="303"/>
        <end position="451"/>
    </location>
</feature>
<feature type="repeat" description="WD" evidence="3">
    <location>
        <begin position="1097"/>
        <end position="1138"/>
    </location>
</feature>
<evidence type="ECO:0000256" key="3">
    <source>
        <dbReference type="PROSITE-ProRule" id="PRU00221"/>
    </source>
</evidence>
<evidence type="ECO:0000256" key="2">
    <source>
        <dbReference type="ARBA" id="ARBA00022737"/>
    </source>
</evidence>
<dbReference type="PROSITE" id="PS00678">
    <property type="entry name" value="WD_REPEATS_1"/>
    <property type="match status" value="6"/>
</dbReference>
<feature type="repeat" description="WD" evidence="3">
    <location>
        <begin position="887"/>
        <end position="928"/>
    </location>
</feature>
<dbReference type="InterPro" id="IPR056884">
    <property type="entry name" value="NPHP3-like_N"/>
</dbReference>
<dbReference type="SMART" id="SM00320">
    <property type="entry name" value="WD40"/>
    <property type="match status" value="13"/>
</dbReference>
<dbReference type="Gene3D" id="2.130.10.10">
    <property type="entry name" value="YVTN repeat-like/Quinoprotein amine dehydrogenase"/>
    <property type="match status" value="6"/>
</dbReference>
<dbReference type="Pfam" id="PF06985">
    <property type="entry name" value="HET"/>
    <property type="match status" value="1"/>
</dbReference>
<dbReference type="EMBL" id="JAAGWQ010000061">
    <property type="protein sequence ID" value="KAF5672301.1"/>
    <property type="molecule type" value="Genomic_DNA"/>
</dbReference>
<dbReference type="Gene3D" id="3.40.50.300">
    <property type="entry name" value="P-loop containing nucleotide triphosphate hydrolases"/>
    <property type="match status" value="1"/>
</dbReference>
<feature type="repeat" description="WD" evidence="3">
    <location>
        <begin position="1295"/>
        <end position="1336"/>
    </location>
</feature>
<dbReference type="Pfam" id="PF00400">
    <property type="entry name" value="WD40"/>
    <property type="match status" value="13"/>
</dbReference>
<dbReference type="InterPro" id="IPR027417">
    <property type="entry name" value="P-loop_NTPase"/>
</dbReference>
<feature type="repeat" description="WD" evidence="3">
    <location>
        <begin position="1212"/>
        <end position="1253"/>
    </location>
</feature>
<dbReference type="PROSITE" id="PS50082">
    <property type="entry name" value="WD_REPEATS_2"/>
    <property type="match status" value="13"/>
</dbReference>
<dbReference type="InterPro" id="IPR007111">
    <property type="entry name" value="NACHT_NTPase"/>
</dbReference>
<feature type="repeat" description="WD" evidence="3">
    <location>
        <begin position="1013"/>
        <end position="1054"/>
    </location>
</feature>
<feature type="repeat" description="WD" evidence="3">
    <location>
        <begin position="1387"/>
        <end position="1419"/>
    </location>
</feature>
<feature type="repeat" description="WD" evidence="3">
    <location>
        <begin position="852"/>
        <end position="886"/>
    </location>
</feature>
<dbReference type="SUPFAM" id="SSF69304">
    <property type="entry name" value="Tricorn protease N-terminal domain"/>
    <property type="match status" value="1"/>
</dbReference>
<name>A0A8H5WU72_FUSHE</name>
<keyword evidence="2" id="KW-0677">Repeat</keyword>
<dbReference type="PROSITE" id="PS50837">
    <property type="entry name" value="NACHT"/>
    <property type="match status" value="1"/>
</dbReference>
<dbReference type="Proteomes" id="UP000567885">
    <property type="component" value="Unassembled WGS sequence"/>
</dbReference>
<feature type="repeat" description="WD" evidence="3">
    <location>
        <begin position="1055"/>
        <end position="1096"/>
    </location>
</feature>
<dbReference type="GO" id="GO:0035097">
    <property type="term" value="C:histone methyltransferase complex"/>
    <property type="evidence" value="ECO:0007669"/>
    <property type="project" value="UniProtKB-ARBA"/>
</dbReference>
<dbReference type="Pfam" id="PF24883">
    <property type="entry name" value="NPHP3_N"/>
    <property type="match status" value="1"/>
</dbReference>
<comment type="caution">
    <text evidence="5">The sequence shown here is derived from an EMBL/GenBank/DDBJ whole genome shotgun (WGS) entry which is preliminary data.</text>
</comment>
<feature type="repeat" description="WD" evidence="3">
    <location>
        <begin position="1253"/>
        <end position="1284"/>
    </location>
</feature>
<accession>A0A8H5WU72</accession>
<keyword evidence="1 3" id="KW-0853">WD repeat</keyword>
<dbReference type="InterPro" id="IPR010730">
    <property type="entry name" value="HET"/>
</dbReference>